<dbReference type="Pfam" id="PF02770">
    <property type="entry name" value="Acyl-CoA_dh_M"/>
    <property type="match status" value="1"/>
</dbReference>
<evidence type="ECO:0000259" key="8">
    <source>
        <dbReference type="Pfam" id="PF02770"/>
    </source>
</evidence>
<evidence type="ECO:0000256" key="4">
    <source>
        <dbReference type="ARBA" id="ARBA00022827"/>
    </source>
</evidence>
<dbReference type="InterPro" id="IPR006091">
    <property type="entry name" value="Acyl-CoA_Oxase/DH_mid-dom"/>
</dbReference>
<feature type="domain" description="Acyl-CoA oxidase/dehydrogenase middle" evidence="8">
    <location>
        <begin position="125"/>
        <end position="219"/>
    </location>
</feature>
<evidence type="ECO:0000313" key="10">
    <source>
        <dbReference type="EMBL" id="MEN2989821.1"/>
    </source>
</evidence>
<dbReference type="InterPro" id="IPR009075">
    <property type="entry name" value="AcylCo_DH/oxidase_C"/>
</dbReference>
<evidence type="ECO:0000256" key="1">
    <source>
        <dbReference type="ARBA" id="ARBA00001974"/>
    </source>
</evidence>
<evidence type="ECO:0000256" key="5">
    <source>
        <dbReference type="ARBA" id="ARBA00023002"/>
    </source>
</evidence>
<keyword evidence="11" id="KW-1185">Reference proteome</keyword>
<dbReference type="InterPro" id="IPR009100">
    <property type="entry name" value="AcylCoA_DH/oxidase_NM_dom_sf"/>
</dbReference>
<keyword evidence="5 6" id="KW-0560">Oxidoreductase</keyword>
<evidence type="ECO:0000256" key="6">
    <source>
        <dbReference type="RuleBase" id="RU362125"/>
    </source>
</evidence>
<keyword evidence="4 6" id="KW-0274">FAD</keyword>
<evidence type="ECO:0000256" key="2">
    <source>
        <dbReference type="ARBA" id="ARBA00009347"/>
    </source>
</evidence>
<dbReference type="InterPro" id="IPR052161">
    <property type="entry name" value="Mycobact_Acyl-CoA_DH"/>
</dbReference>
<dbReference type="PANTHER" id="PTHR43292:SF3">
    <property type="entry name" value="ACYL-COA DEHYDROGENASE FADE29"/>
    <property type="match status" value="1"/>
</dbReference>
<dbReference type="InterPro" id="IPR013786">
    <property type="entry name" value="AcylCoA_DH/ox_N"/>
</dbReference>
<reference evidence="10 11" key="1">
    <citation type="submission" date="2024-03" db="EMBL/GenBank/DDBJ databases">
        <title>High-quality draft genome sequencing of Tistrella sp. BH-R2-4.</title>
        <authorList>
            <person name="Dong C."/>
        </authorList>
    </citation>
    <scope>NUCLEOTIDE SEQUENCE [LARGE SCALE GENOMIC DNA]</scope>
    <source>
        <strain evidence="10 11">BH-R2-4</strain>
    </source>
</reference>
<feature type="domain" description="Acyl-CoA dehydrogenase/oxidase N-terminal" evidence="9">
    <location>
        <begin position="10"/>
        <end position="120"/>
    </location>
</feature>
<dbReference type="Proteomes" id="UP001413721">
    <property type="component" value="Unassembled WGS sequence"/>
</dbReference>
<comment type="caution">
    <text evidence="10">The sequence shown here is derived from an EMBL/GenBank/DDBJ whole genome shotgun (WGS) entry which is preliminary data.</text>
</comment>
<protein>
    <submittedName>
        <fullName evidence="10">Acyl-CoA dehydrogenase family protein</fullName>
    </submittedName>
</protein>
<comment type="similarity">
    <text evidence="2 6">Belongs to the acyl-CoA dehydrogenase family.</text>
</comment>
<feature type="domain" description="Acyl-CoA dehydrogenase/oxidase C-terminal" evidence="7">
    <location>
        <begin position="231"/>
        <end position="393"/>
    </location>
</feature>
<dbReference type="InterPro" id="IPR046373">
    <property type="entry name" value="Acyl-CoA_Oxase/DH_mid-dom_sf"/>
</dbReference>
<dbReference type="Pfam" id="PF00441">
    <property type="entry name" value="Acyl-CoA_dh_1"/>
    <property type="match status" value="1"/>
</dbReference>
<comment type="cofactor">
    <cofactor evidence="1 6">
        <name>FAD</name>
        <dbReference type="ChEBI" id="CHEBI:57692"/>
    </cofactor>
</comment>
<keyword evidence="3 6" id="KW-0285">Flavoprotein</keyword>
<name>A0ABU9YLZ9_9PROT</name>
<accession>A0ABU9YLZ9</accession>
<evidence type="ECO:0000259" key="9">
    <source>
        <dbReference type="Pfam" id="PF02771"/>
    </source>
</evidence>
<evidence type="ECO:0000256" key="3">
    <source>
        <dbReference type="ARBA" id="ARBA00022630"/>
    </source>
</evidence>
<dbReference type="Pfam" id="PF02771">
    <property type="entry name" value="Acyl-CoA_dh_N"/>
    <property type="match status" value="1"/>
</dbReference>
<dbReference type="Gene3D" id="2.40.110.10">
    <property type="entry name" value="Butyryl-CoA Dehydrogenase, subunit A, domain 2"/>
    <property type="match status" value="1"/>
</dbReference>
<organism evidence="10 11">
    <name type="scientific">Tistrella arctica</name>
    <dbReference type="NCBI Taxonomy" id="3133430"/>
    <lineage>
        <taxon>Bacteria</taxon>
        <taxon>Pseudomonadati</taxon>
        <taxon>Pseudomonadota</taxon>
        <taxon>Alphaproteobacteria</taxon>
        <taxon>Geminicoccales</taxon>
        <taxon>Geminicoccaceae</taxon>
        <taxon>Tistrella</taxon>
    </lineage>
</organism>
<sequence>MDDINASDLAAFRREVRDFAQANLTPEMRDRVRQGFHATRQDMADWNRILHGRGWSAPHWPVEHGGTGWSALQRMVFDIDMADCDAPELSPFGLFLIGPVLHRFGSEDQKRRYLPGILDGSTFWCQGYSEPNAGSDLASLRTRAVRDGDHYVVNGQKIWTSEAHYADMIFCLVRTDTGAKAQAGITMLLIDMNTPGITVRPIITQDMARYVNEVFFEDVRVPVENRVGDENKGWTYAKFLLENERTASAYLPQSKRDLKRLKAIAGRMAADEGDGPLIDDPAFDAEIARAEIDLTAHEMMIWRVLSDATGIDSAAAASMIKIRGAELRQRISALWIEALGPHALPLYGPKPDSNTGFGEPDAPGAMSQFLIRRAVSIYGGTNEIQHEIIAKRGLRL</sequence>
<dbReference type="EMBL" id="JBBKTW010000005">
    <property type="protein sequence ID" value="MEN2989821.1"/>
    <property type="molecule type" value="Genomic_DNA"/>
</dbReference>
<evidence type="ECO:0000313" key="11">
    <source>
        <dbReference type="Proteomes" id="UP001413721"/>
    </source>
</evidence>
<dbReference type="SUPFAM" id="SSF56645">
    <property type="entry name" value="Acyl-CoA dehydrogenase NM domain-like"/>
    <property type="match status" value="1"/>
</dbReference>
<evidence type="ECO:0000259" key="7">
    <source>
        <dbReference type="Pfam" id="PF00441"/>
    </source>
</evidence>
<dbReference type="SUPFAM" id="SSF47203">
    <property type="entry name" value="Acyl-CoA dehydrogenase C-terminal domain-like"/>
    <property type="match status" value="1"/>
</dbReference>
<dbReference type="Gene3D" id="1.10.540.10">
    <property type="entry name" value="Acyl-CoA dehydrogenase/oxidase, N-terminal domain"/>
    <property type="match status" value="1"/>
</dbReference>
<gene>
    <name evidence="10" type="ORF">WG926_16000</name>
</gene>
<proteinExistence type="inferred from homology"/>
<dbReference type="PANTHER" id="PTHR43292">
    <property type="entry name" value="ACYL-COA DEHYDROGENASE"/>
    <property type="match status" value="1"/>
</dbReference>
<dbReference type="InterPro" id="IPR036250">
    <property type="entry name" value="AcylCo_DH-like_C"/>
</dbReference>
<dbReference type="Gene3D" id="1.20.140.10">
    <property type="entry name" value="Butyryl-CoA Dehydrogenase, subunit A, domain 3"/>
    <property type="match status" value="1"/>
</dbReference>
<dbReference type="InterPro" id="IPR037069">
    <property type="entry name" value="AcylCoA_DH/ox_N_sf"/>
</dbReference>
<dbReference type="RefSeq" id="WP_345937766.1">
    <property type="nucleotide sequence ID" value="NZ_JBBKTW010000005.1"/>
</dbReference>